<dbReference type="eggNOG" id="COG3187">
    <property type="taxonomic scope" value="Bacteria"/>
</dbReference>
<dbReference type="InterPro" id="IPR005184">
    <property type="entry name" value="DUF306_Meta_HslJ"/>
</dbReference>
<name>I3Z409_BELBD</name>
<dbReference type="InterPro" id="IPR053147">
    <property type="entry name" value="Hsp_HslJ-like"/>
</dbReference>
<dbReference type="Gene3D" id="2.40.128.270">
    <property type="match status" value="1"/>
</dbReference>
<evidence type="ECO:0000313" key="3">
    <source>
        <dbReference type="Proteomes" id="UP000006050"/>
    </source>
</evidence>
<reference evidence="3" key="1">
    <citation type="submission" date="2012-06" db="EMBL/GenBank/DDBJ databases">
        <title>The complete genome of Belliella baltica DSM 15883.</title>
        <authorList>
            <person name="Lucas S."/>
            <person name="Copeland A."/>
            <person name="Lapidus A."/>
            <person name="Goodwin L."/>
            <person name="Pitluck S."/>
            <person name="Peters L."/>
            <person name="Mikhailova N."/>
            <person name="Davenport K."/>
            <person name="Kyrpides N."/>
            <person name="Mavromatis K."/>
            <person name="Pagani I."/>
            <person name="Ivanova N."/>
            <person name="Ovchinnikova G."/>
            <person name="Zeytun A."/>
            <person name="Detter J.C."/>
            <person name="Han C."/>
            <person name="Land M."/>
            <person name="Hauser L."/>
            <person name="Markowitz V."/>
            <person name="Cheng J.-F."/>
            <person name="Hugenholtz P."/>
            <person name="Woyke T."/>
            <person name="Wu D."/>
            <person name="Tindall B."/>
            <person name="Pomrenke H."/>
            <person name="Brambilla E."/>
            <person name="Klenk H.-P."/>
            <person name="Eisen J.A."/>
        </authorList>
    </citation>
    <scope>NUCLEOTIDE SEQUENCE [LARGE SCALE GENOMIC DNA]</scope>
    <source>
        <strain evidence="3">DSM 15883 / CIP 108006 / LMG 21964 / BA134</strain>
    </source>
</reference>
<dbReference type="AlphaFoldDB" id="I3Z409"/>
<feature type="domain" description="DUF306" evidence="1">
    <location>
        <begin position="39"/>
        <end position="144"/>
    </location>
</feature>
<dbReference type="PANTHER" id="PTHR35535:SF2">
    <property type="entry name" value="DUF306 DOMAIN-CONTAINING PROTEIN"/>
    <property type="match status" value="1"/>
</dbReference>
<dbReference type="PANTHER" id="PTHR35535">
    <property type="entry name" value="HEAT SHOCK PROTEIN HSLJ"/>
    <property type="match status" value="1"/>
</dbReference>
<dbReference type="EMBL" id="CP003281">
    <property type="protein sequence ID" value="AFL83977.1"/>
    <property type="molecule type" value="Genomic_DNA"/>
</dbReference>
<sequence>MFNFSSLIMKKLINLSFILVFLTFSSCDSVSKLNPLSLLTGNNWVLSSLLGGGLDANKFASGLPFLNFMDGGKLSGFAGCNNFSGSFQLEGTSLNLDPGAMTKKACGGENAEGQIVNLLSQVKNFKVAKDKLTLFDGAKELMSFIPQGN</sequence>
<dbReference type="Proteomes" id="UP000006050">
    <property type="component" value="Chromosome"/>
</dbReference>
<evidence type="ECO:0000259" key="1">
    <source>
        <dbReference type="Pfam" id="PF03724"/>
    </source>
</evidence>
<gene>
    <name evidence="2" type="ordered locus">Belba_1353</name>
</gene>
<proteinExistence type="predicted"/>
<dbReference type="KEGG" id="bbd:Belba_1353"/>
<protein>
    <submittedName>
        <fullName evidence="2">Heat shock protein</fullName>
    </submittedName>
</protein>
<dbReference type="PATRIC" id="fig|866536.3.peg.1397"/>
<dbReference type="InterPro" id="IPR038670">
    <property type="entry name" value="HslJ-like_sf"/>
</dbReference>
<dbReference type="Pfam" id="PF03724">
    <property type="entry name" value="META"/>
    <property type="match status" value="1"/>
</dbReference>
<keyword evidence="3" id="KW-1185">Reference proteome</keyword>
<evidence type="ECO:0000313" key="2">
    <source>
        <dbReference type="EMBL" id="AFL83977.1"/>
    </source>
</evidence>
<organism evidence="2 3">
    <name type="scientific">Belliella baltica (strain DSM 15883 / CIP 108006 / LMG 21964 / BA134)</name>
    <dbReference type="NCBI Taxonomy" id="866536"/>
    <lineage>
        <taxon>Bacteria</taxon>
        <taxon>Pseudomonadati</taxon>
        <taxon>Bacteroidota</taxon>
        <taxon>Cytophagia</taxon>
        <taxon>Cytophagales</taxon>
        <taxon>Cyclobacteriaceae</taxon>
        <taxon>Belliella</taxon>
    </lineage>
</organism>
<keyword evidence="2" id="KW-0346">Stress response</keyword>
<dbReference type="HOGENOM" id="CLU_075808_3_3_10"/>
<accession>I3Z409</accession>